<feature type="domain" description="Histone deacetylase" evidence="1">
    <location>
        <begin position="77"/>
        <end position="278"/>
    </location>
</feature>
<dbReference type="Gene3D" id="3.40.800.20">
    <property type="entry name" value="Histone deacetylase domain"/>
    <property type="match status" value="1"/>
</dbReference>
<dbReference type="RefSeq" id="WP_181339120.1">
    <property type="nucleotide sequence ID" value="NZ_JAAKDE010000006.1"/>
</dbReference>
<proteinExistence type="predicted"/>
<evidence type="ECO:0000313" key="3">
    <source>
        <dbReference type="Proteomes" id="UP000657177"/>
    </source>
</evidence>
<evidence type="ECO:0000313" key="2">
    <source>
        <dbReference type="EMBL" id="MBA2132668.1"/>
    </source>
</evidence>
<protein>
    <submittedName>
        <fullName evidence="2">Histone deacetylase</fullName>
    </submittedName>
</protein>
<dbReference type="PANTHER" id="PTHR10625:SF10">
    <property type="entry name" value="HISTONE DEACETYLASE HDAC1"/>
    <property type="match status" value="1"/>
</dbReference>
<dbReference type="PANTHER" id="PTHR10625">
    <property type="entry name" value="HISTONE DEACETYLASE HDAC1-RELATED"/>
    <property type="match status" value="1"/>
</dbReference>
<dbReference type="InterPro" id="IPR037138">
    <property type="entry name" value="His_deacetylse_dom_sf"/>
</dbReference>
<dbReference type="CDD" id="cd09992">
    <property type="entry name" value="HDAC_classII"/>
    <property type="match status" value="1"/>
</dbReference>
<dbReference type="GO" id="GO:0040029">
    <property type="term" value="P:epigenetic regulation of gene expression"/>
    <property type="evidence" value="ECO:0007669"/>
    <property type="project" value="TreeGrafter"/>
</dbReference>
<accession>A0A8J6I0E2</accession>
<sequence>MTTKPKLGLVFFPAFDWAIAPDHPEREERLLYTRDQLREEGLLDLPEIKEFRPRIATRQEIERAHICVPSVGKVCTESHLIAAGGTITAGDLVFSGKTERAFALLRPPGHHALRIVHGSRGFCTINIEAVMIEHLRKLRNGRLRVAIVDTDAHHADGTQDIYYNDPDVLHISIHQDGRTLYPGTGFVTELGGPAAYGLTLNVPLPPGSGDAELLYVVEHLVLPVLRDFKPDLVINAAGQDNHFTDPITNMKVTAQGYARLTELLAPDLVVLEGGYSIEGALPYVNVGIILALAGLDYTGVREPQLPHGIKKAGRVDEAVVKNVAFLQEIWAKRKEIDLEEVFGRGDYFRRQRRLYYDTDDIHEFQDEEIKICSSCSGYRKIISYAEDYRRKPVRIAAVLLPWHACATCQQEAAAAFDRLTAEPAWDYVYFQNPAADEAPLVSRAGRRAR</sequence>
<dbReference type="GO" id="GO:0004407">
    <property type="term" value="F:histone deacetylase activity"/>
    <property type="evidence" value="ECO:0007669"/>
    <property type="project" value="TreeGrafter"/>
</dbReference>
<reference evidence="2" key="1">
    <citation type="submission" date="2020-06" db="EMBL/GenBank/DDBJ databases">
        <title>Novel chitinolytic bacterium.</title>
        <authorList>
            <person name="Ungkulpasvich U."/>
            <person name="Kosugi A."/>
            <person name="Uke A."/>
        </authorList>
    </citation>
    <scope>NUCLEOTIDE SEQUENCE</scope>
    <source>
        <strain evidence="2">UUS1-1</strain>
    </source>
</reference>
<name>A0A8J6I0E2_9FIRM</name>
<comment type="caution">
    <text evidence="2">The sequence shown here is derived from an EMBL/GenBank/DDBJ whole genome shotgun (WGS) entry which is preliminary data.</text>
</comment>
<dbReference type="InterPro" id="IPR023801">
    <property type="entry name" value="His_deacetylse_dom"/>
</dbReference>
<gene>
    <name evidence="2" type="ORF">G5B42_03815</name>
</gene>
<dbReference type="InterPro" id="IPR023696">
    <property type="entry name" value="Ureohydrolase_dom_sf"/>
</dbReference>
<dbReference type="EMBL" id="JAAKDE010000006">
    <property type="protein sequence ID" value="MBA2132668.1"/>
    <property type="molecule type" value="Genomic_DNA"/>
</dbReference>
<dbReference type="Pfam" id="PF00850">
    <property type="entry name" value="Hist_deacetyl"/>
    <property type="match status" value="1"/>
</dbReference>
<evidence type="ECO:0000259" key="1">
    <source>
        <dbReference type="Pfam" id="PF00850"/>
    </source>
</evidence>
<dbReference type="Proteomes" id="UP000657177">
    <property type="component" value="Unassembled WGS sequence"/>
</dbReference>
<organism evidence="2 3">
    <name type="scientific">Capillibacterium thermochitinicola</name>
    <dbReference type="NCBI Taxonomy" id="2699427"/>
    <lineage>
        <taxon>Bacteria</taxon>
        <taxon>Bacillati</taxon>
        <taxon>Bacillota</taxon>
        <taxon>Capillibacterium</taxon>
    </lineage>
</organism>
<keyword evidence="3" id="KW-1185">Reference proteome</keyword>
<dbReference type="SUPFAM" id="SSF52768">
    <property type="entry name" value="Arginase/deacetylase"/>
    <property type="match status" value="1"/>
</dbReference>
<dbReference type="AlphaFoldDB" id="A0A8J6I0E2"/>